<feature type="domain" description="Acyl-CoA dehydrogenase/oxidase N-terminal" evidence="5">
    <location>
        <begin position="13"/>
        <end position="114"/>
    </location>
</feature>
<organism evidence="6 7">
    <name type="scientific">Timema podura</name>
    <name type="common">Walking stick</name>
    <dbReference type="NCBI Taxonomy" id="61482"/>
    <lineage>
        <taxon>Eukaryota</taxon>
        <taxon>Metazoa</taxon>
        <taxon>Ecdysozoa</taxon>
        <taxon>Arthropoda</taxon>
        <taxon>Hexapoda</taxon>
        <taxon>Insecta</taxon>
        <taxon>Pterygota</taxon>
        <taxon>Neoptera</taxon>
        <taxon>Polyneoptera</taxon>
        <taxon>Phasmatodea</taxon>
        <taxon>Timematodea</taxon>
        <taxon>Timematoidea</taxon>
        <taxon>Timematidae</taxon>
        <taxon>Timema</taxon>
    </lineage>
</organism>
<gene>
    <name evidence="6" type="ORF">TPAB3V08_LOCUS15951</name>
</gene>
<dbReference type="InterPro" id="IPR009100">
    <property type="entry name" value="AcylCoA_DH/oxidase_NM_dom_sf"/>
</dbReference>
<dbReference type="Gene3D" id="1.10.540.10">
    <property type="entry name" value="Acyl-CoA dehydrogenase/oxidase, N-terminal domain"/>
    <property type="match status" value="1"/>
</dbReference>
<dbReference type="Pfam" id="PF02771">
    <property type="entry name" value="Acyl-CoA_dh_N"/>
    <property type="match status" value="1"/>
</dbReference>
<protein>
    <recommendedName>
        <fullName evidence="5">Acyl-CoA dehydrogenase/oxidase N-terminal domain-containing protein</fullName>
    </recommendedName>
</protein>
<evidence type="ECO:0000313" key="6">
    <source>
        <dbReference type="EMBL" id="CAG2069008.1"/>
    </source>
</evidence>
<sequence length="124" mass="13729">TQELHSPPLTKLTEDEMIMKESVSKLATHKIAPLVKKMDDECRLDPELMGIEIGTEYGGTGSTFFSSILVVEELSKVDPSVSLYVDIHNTLVNALIMKIGTPEQKQRYLPRLAQDTVNIGSSLI</sequence>
<reference evidence="6" key="1">
    <citation type="submission" date="2021-03" db="EMBL/GenBank/DDBJ databases">
        <authorList>
            <person name="Tran Van P."/>
        </authorList>
    </citation>
    <scope>NUCLEOTIDE SEQUENCE</scope>
</reference>
<dbReference type="InterPro" id="IPR037069">
    <property type="entry name" value="AcylCoA_DH/ox_N_sf"/>
</dbReference>
<evidence type="ECO:0000256" key="2">
    <source>
        <dbReference type="ARBA" id="ARBA00022832"/>
    </source>
</evidence>
<comment type="pathway">
    <text evidence="1">Lipid metabolism.</text>
</comment>
<evidence type="ECO:0000256" key="1">
    <source>
        <dbReference type="ARBA" id="ARBA00005189"/>
    </source>
</evidence>
<proteinExistence type="predicted"/>
<feature type="non-terminal residue" evidence="6">
    <location>
        <position position="124"/>
    </location>
</feature>
<keyword evidence="4" id="KW-0443">Lipid metabolism</keyword>
<keyword evidence="7" id="KW-1185">Reference proteome</keyword>
<dbReference type="Proteomes" id="UP001153148">
    <property type="component" value="Unassembled WGS sequence"/>
</dbReference>
<feature type="non-terminal residue" evidence="6">
    <location>
        <position position="1"/>
    </location>
</feature>
<dbReference type="SUPFAM" id="SSF56645">
    <property type="entry name" value="Acyl-CoA dehydrogenase NM domain-like"/>
    <property type="match status" value="1"/>
</dbReference>
<keyword evidence="3" id="KW-0560">Oxidoreductase</keyword>
<dbReference type="InterPro" id="IPR013786">
    <property type="entry name" value="AcylCoA_DH/ox_N"/>
</dbReference>
<evidence type="ECO:0000259" key="5">
    <source>
        <dbReference type="Pfam" id="PF02771"/>
    </source>
</evidence>
<comment type="caution">
    <text evidence="6">The sequence shown here is derived from an EMBL/GenBank/DDBJ whole genome shotgun (WGS) entry which is preliminary data.</text>
</comment>
<dbReference type="PANTHER" id="PTHR43884:SF1">
    <property type="entry name" value="SHORT_BRANCHED CHAIN SPECIFIC ACYL-COA DEHYDROGENASE, MITOCHONDRIAL"/>
    <property type="match status" value="1"/>
</dbReference>
<evidence type="ECO:0000256" key="4">
    <source>
        <dbReference type="ARBA" id="ARBA00023098"/>
    </source>
</evidence>
<name>A0ABN7PMF0_TIMPD</name>
<evidence type="ECO:0000313" key="7">
    <source>
        <dbReference type="Proteomes" id="UP001153148"/>
    </source>
</evidence>
<accession>A0ABN7PMF0</accession>
<dbReference type="EMBL" id="CAJPIN010111850">
    <property type="protein sequence ID" value="CAG2069008.1"/>
    <property type="molecule type" value="Genomic_DNA"/>
</dbReference>
<keyword evidence="2" id="KW-0276">Fatty acid metabolism</keyword>
<dbReference type="PANTHER" id="PTHR43884">
    <property type="entry name" value="ACYL-COA DEHYDROGENASE"/>
    <property type="match status" value="1"/>
</dbReference>
<evidence type="ECO:0000256" key="3">
    <source>
        <dbReference type="ARBA" id="ARBA00023002"/>
    </source>
</evidence>